<dbReference type="PANTHER" id="PTHR12011">
    <property type="entry name" value="ADHESION G-PROTEIN COUPLED RECEPTOR"/>
    <property type="match status" value="1"/>
</dbReference>
<evidence type="ECO:0000256" key="1">
    <source>
        <dbReference type="ARBA" id="ARBA00004141"/>
    </source>
</evidence>
<evidence type="ECO:0000313" key="9">
    <source>
        <dbReference type="EMBL" id="TGZ63049.1"/>
    </source>
</evidence>
<keyword evidence="4 6" id="KW-0472">Membrane</keyword>
<dbReference type="GO" id="GO:0007166">
    <property type="term" value="P:cell surface receptor signaling pathway"/>
    <property type="evidence" value="ECO:0007669"/>
    <property type="project" value="InterPro"/>
</dbReference>
<proteinExistence type="predicted"/>
<gene>
    <name evidence="9" type="ORF">CRM22_007119</name>
</gene>
<feature type="transmembrane region" description="Helical" evidence="6">
    <location>
        <begin position="2137"/>
        <end position="2161"/>
    </location>
</feature>
<feature type="transmembrane region" description="Helical" evidence="6">
    <location>
        <begin position="2268"/>
        <end position="2287"/>
    </location>
</feature>
<reference evidence="9 10" key="1">
    <citation type="journal article" date="2019" name="BMC Genomics">
        <title>New insights from Opisthorchis felineus genome: update on genomics of the epidemiologically important liver flukes.</title>
        <authorList>
            <person name="Ershov N.I."/>
            <person name="Mordvinov V.A."/>
            <person name="Prokhortchouk E.B."/>
            <person name="Pakharukova M.Y."/>
            <person name="Gunbin K.V."/>
            <person name="Ustyantsev K."/>
            <person name="Genaev M.A."/>
            <person name="Blinov A.G."/>
            <person name="Mazur A."/>
            <person name="Boulygina E."/>
            <person name="Tsygankova S."/>
            <person name="Khrameeva E."/>
            <person name="Chekanov N."/>
            <person name="Fan G."/>
            <person name="Xiao A."/>
            <person name="Zhang H."/>
            <person name="Xu X."/>
            <person name="Yang H."/>
            <person name="Solovyev V."/>
            <person name="Lee S.M."/>
            <person name="Liu X."/>
            <person name="Afonnikov D.A."/>
            <person name="Skryabin K.G."/>
        </authorList>
    </citation>
    <scope>NUCLEOTIDE SEQUENCE [LARGE SCALE GENOMIC DNA]</scope>
    <source>
        <strain evidence="9">AK-0245</strain>
        <tissue evidence="9">Whole organism</tissue>
    </source>
</reference>
<protein>
    <recommendedName>
        <fullName evidence="11">GPS domain-containing protein</fullName>
    </recommendedName>
</protein>
<evidence type="ECO:0000259" key="8">
    <source>
        <dbReference type="PROSITE" id="PS50261"/>
    </source>
</evidence>
<dbReference type="InterPro" id="IPR000832">
    <property type="entry name" value="GPCR_2_secretin-like"/>
</dbReference>
<name>A0A4S2LP96_OPIFE</name>
<evidence type="ECO:0000256" key="2">
    <source>
        <dbReference type="ARBA" id="ARBA00022692"/>
    </source>
</evidence>
<dbReference type="InterPro" id="IPR046338">
    <property type="entry name" value="GAIN_dom_sf"/>
</dbReference>
<dbReference type="GO" id="GO:0005886">
    <property type="term" value="C:plasma membrane"/>
    <property type="evidence" value="ECO:0007669"/>
    <property type="project" value="TreeGrafter"/>
</dbReference>
<dbReference type="InterPro" id="IPR017981">
    <property type="entry name" value="GPCR_2-like_7TM"/>
</dbReference>
<dbReference type="Proteomes" id="UP000308267">
    <property type="component" value="Unassembled WGS sequence"/>
</dbReference>
<evidence type="ECO:0008006" key="11">
    <source>
        <dbReference type="Google" id="ProtNLM"/>
    </source>
</evidence>
<evidence type="ECO:0000256" key="4">
    <source>
        <dbReference type="ARBA" id="ARBA00023136"/>
    </source>
</evidence>
<keyword evidence="3 6" id="KW-1133">Transmembrane helix</keyword>
<dbReference type="STRING" id="147828.A0A4S2LP96"/>
<feature type="domain" description="G-protein coupled receptors family 2 profile 2" evidence="8">
    <location>
        <begin position="2077"/>
        <end position="2239"/>
    </location>
</feature>
<comment type="subcellular location">
    <subcellularLocation>
        <location evidence="1">Membrane</location>
        <topology evidence="1">Multi-pass membrane protein</topology>
    </subcellularLocation>
</comment>
<dbReference type="Gene3D" id="1.20.1070.10">
    <property type="entry name" value="Rhodopsin 7-helix transmembrane proteins"/>
    <property type="match status" value="1"/>
</dbReference>
<dbReference type="InterPro" id="IPR057244">
    <property type="entry name" value="GAIN_B"/>
</dbReference>
<accession>A0A4S2LP96</accession>
<evidence type="ECO:0000313" key="10">
    <source>
        <dbReference type="Proteomes" id="UP000308267"/>
    </source>
</evidence>
<feature type="transmembrane region" description="Helical" evidence="6">
    <location>
        <begin position="2181"/>
        <end position="2201"/>
    </location>
</feature>
<evidence type="ECO:0000256" key="5">
    <source>
        <dbReference type="ARBA" id="ARBA00023157"/>
    </source>
</evidence>
<dbReference type="Gene3D" id="2.60.220.50">
    <property type="match status" value="1"/>
</dbReference>
<keyword evidence="2 6" id="KW-0812">Transmembrane</keyword>
<keyword evidence="10" id="KW-1185">Reference proteome</keyword>
<evidence type="ECO:0000259" key="7">
    <source>
        <dbReference type="PROSITE" id="PS50221"/>
    </source>
</evidence>
<dbReference type="OrthoDB" id="10034530at2759"/>
<dbReference type="PROSITE" id="PS50261">
    <property type="entry name" value="G_PROTEIN_RECEP_F2_4"/>
    <property type="match status" value="1"/>
</dbReference>
<sequence length="2386" mass="264927">MSEAYRLLLPHRVRKCVYIFPLVLRFPTTLPSFEEVVTVPTIPPPEPVYPLPIESLQDVRYTSTANHHWIFRKSVDQPWIVDQAPYQNPLSHAVYERFRSFDRKLTQEGPIRDDIDNEKESIFFPLDGPTGTPKGIILQDALTPGSDRSILLSVDTADSQCVNLVENLQRERYYLKQCLLSAGACDYGLSLALWLQFLRTDATSKEIILATGPETARGFQLYLGAGELHFDLWTEQVKWSIKAPFQKTQFEWVNIGVSWGKSTQMLQLFVNRRMVAQKTNYLGEEYFGNNENATSLWLGCTVDGSGLQLPGSSTLGVKISAVTLWYWPLQMSKLFTGGLEMYLLELPTEPTTTVTPAPSADFYDYTYEVEELVPLADRSYPPNPMYLVADLYVSMQDDPNGTEFKGIAWEPASERDLYQYRIVDKNGYGKLHKFEPTGCPAVLDLCNDGLSFGVWMMIPTTLDTEQTALDILELVDDFRLTVFKQTLNLFAVFNQTTGAFRIVEVAPRDVWFNLGVTIATRNEKVNIRAYFNGLEVPVLPVAAPSNRQTFKSEEFKQTLLIGSYAVDNSAVDVALNDLIFWYRALADFESHRFVGYERVQLDQLHGSSYYWTPDLYIFKDSASQMRARRKYSYFTSVESISDTGVRGYALASLYKPRGVNFRFSTTDYMGKSAVPIFDMQASQYMLLGRSKSPQHTTSDLLWLGQCLLDPSEGTCGLRGFAISVWIKLISVSEKRLRFYLNSGDPGTGGLTLIDHRGVAIFSDKTLFGVSLSQRFTSWRLLLDSTSYTLGQWTNIGILWREDVGLTLLLDGVNYGTTDVKGNKIYRARVASPYVVLGRFNVDDKTAWLSPRDADVISEQSGGRLNPSWEMANFALGEVTYFNELMTQDEYNTQMGLLGVARFRKFSGDLWFGKNLIDAPISQLHAATQAKIEKPGPVRSTNPFSTVNLLRQPDAVELINGTSIRLGVFDTTHCTRQEKFCTEGLSVGAWMRLSGLSANNKAELIILFTGAGGKFGMAVSTTGEELGVWMSDKLGDDDPTKRWVCTTRAANLGKATVNMQWIHYAFVWGPAPGMSEFLLRLLVNGKEYVVCSHGENIDGTAAWYKQAKAKAEALYKDTKTSESSYMLISSAISDSRVAVALVALKPTTIVGSALMDLIGVEYPQFLSMQIATFYWPFSGLMKQLSPSRLTPVRVQYAQDKQDTVMGAMCTDGTDQSFVAMRGDQVDRFGSNNLETACLINPTTCESYVFMIDYYHPNLSFGLNASRELFRTAPLEAPENTVGLKITVSEDGQQLLVTARSELYTLTNSVPVNNLTQTSKWIKLEVFYTATAIKIRNAGILLASNKDSVKKIEVNRPLTSDERLNLRLTVGRGLPVCVSDVLTLDVPNGQDAEALISGGSATYCYPDVDYLVELKGTESDHLGLPKAAASLQMLVQPLLIEQANCLYEPAACSSVTISLWASIDGVLDVETGAVVAGHSEKLVAVLFSTGPPKRRGILITLHGRHDGVDNKLDLRATVHTGSELWQVDCPQAITLGQWINIALHWYPSGETKSGGLEMYLNGLRQQSSTKPRGMVQNPVTNPESARLYFSKAYASLPDGEANLKRYTLTGSVNHFAYWTSTSISCSRPRSTKQKIMGECSTDPAVSESVVCTVLRDCMQADGAVCMDPTLTNLGRMADQAEWLSDPADFQRLITVALDVRDNAISIAEDNNTIPWANEFVYYVNLIVRAWPLALRRACDTRPSKNCNTLKETGNQIIEKLILINAAVTDPSFEGAWLDILSEGMAHPSTLIKTTSEVLHSVTQEYASLDECEKQQEIVTTSGSATIVAINTDSSCPSKTLTLTAQSLLAESGLGSGSFEISSEVLRNGSQRKGLISLIGIRAPGEDAKLVAGGLRRDRFAQHTFQGSSGGLLGDEPIRALRQEATELKIQSSVYVFNTDTQSEVSSLETANGSFILTFSVRLASQNELQDVYFYRVTGRRKWKAMETVKQNEVGRGENPILAFPVRCVFLDSPMNNSDGALWNDLGCVPIGANLTHVQCACTHYSAFAVAMEPSNAPGRQRSIWITWGISDEKQHDQVLKILLLAFNALSLACSIAFLVTVIAYMVRSTFQDVYVIHTAMCIALIAFHSAWIAEPFIESFRIGCLAVSVTVHASAMLTASWTLCETVALFRCFVLGDFSCKRLWMWFLGLVTPAIIVVLPASLSQMKYHGDDVLCFPGRESYVFWTMFGAIFAYLFISIVVCLVIGCNIETPAYLKPKLIEKLIQRASHLNFLTLFNAASWVAVVLALLLPIPYLPYAAFVAISLLGALHFLFLDLGDVDLRKFYAGKYSEYSGAKNDKIPGVVQHVFPEHYSTYDQEGFNSPRQSTDLEAGADISTYKRQLDFKTDY</sequence>
<dbReference type="EMBL" id="SJOL01007305">
    <property type="protein sequence ID" value="TGZ63049.1"/>
    <property type="molecule type" value="Genomic_DNA"/>
</dbReference>
<feature type="transmembrane region" description="Helical" evidence="6">
    <location>
        <begin position="2111"/>
        <end position="2131"/>
    </location>
</feature>
<dbReference type="InterPro" id="IPR000203">
    <property type="entry name" value="GPS"/>
</dbReference>
<dbReference type="Pfam" id="PF00002">
    <property type="entry name" value="7tm_2"/>
    <property type="match status" value="1"/>
</dbReference>
<dbReference type="PROSITE" id="PS50221">
    <property type="entry name" value="GAIN_B"/>
    <property type="match status" value="1"/>
</dbReference>
<dbReference type="SUPFAM" id="SSF49899">
    <property type="entry name" value="Concanavalin A-like lectins/glucanases"/>
    <property type="match status" value="2"/>
</dbReference>
<organism evidence="9 10">
    <name type="scientific">Opisthorchis felineus</name>
    <dbReference type="NCBI Taxonomy" id="147828"/>
    <lineage>
        <taxon>Eukaryota</taxon>
        <taxon>Metazoa</taxon>
        <taxon>Spiralia</taxon>
        <taxon>Lophotrochozoa</taxon>
        <taxon>Platyhelminthes</taxon>
        <taxon>Trematoda</taxon>
        <taxon>Digenea</taxon>
        <taxon>Opisthorchiida</taxon>
        <taxon>Opisthorchiata</taxon>
        <taxon>Opisthorchiidae</taxon>
        <taxon>Opisthorchis</taxon>
    </lineage>
</organism>
<dbReference type="GO" id="GO:0004930">
    <property type="term" value="F:G protein-coupled receptor activity"/>
    <property type="evidence" value="ECO:0007669"/>
    <property type="project" value="InterPro"/>
</dbReference>
<feature type="domain" description="GAIN-B" evidence="7">
    <location>
        <begin position="1914"/>
        <end position="2055"/>
    </location>
</feature>
<dbReference type="InterPro" id="IPR013320">
    <property type="entry name" value="ConA-like_dom_sf"/>
</dbReference>
<feature type="transmembrane region" description="Helical" evidence="6">
    <location>
        <begin position="2079"/>
        <end position="2104"/>
    </location>
</feature>
<evidence type="ECO:0000256" key="3">
    <source>
        <dbReference type="ARBA" id="ARBA00022989"/>
    </source>
</evidence>
<dbReference type="Pfam" id="PF01825">
    <property type="entry name" value="GPS"/>
    <property type="match status" value="1"/>
</dbReference>
<dbReference type="Gene3D" id="2.60.120.200">
    <property type="match status" value="1"/>
</dbReference>
<dbReference type="SMART" id="SM00303">
    <property type="entry name" value="GPS"/>
    <property type="match status" value="1"/>
</dbReference>
<feature type="transmembrane region" description="Helical" evidence="6">
    <location>
        <begin position="2221"/>
        <end position="2247"/>
    </location>
</feature>
<feature type="transmembrane region" description="Helical" evidence="6">
    <location>
        <begin position="2293"/>
        <end position="2312"/>
    </location>
</feature>
<keyword evidence="5" id="KW-1015">Disulfide bond</keyword>
<dbReference type="PANTHER" id="PTHR12011:SF347">
    <property type="entry name" value="FI21270P1-RELATED"/>
    <property type="match status" value="1"/>
</dbReference>
<evidence type="ECO:0000256" key="6">
    <source>
        <dbReference type="SAM" id="Phobius"/>
    </source>
</evidence>
<comment type="caution">
    <text evidence="9">The sequence shown here is derived from an EMBL/GenBank/DDBJ whole genome shotgun (WGS) entry which is preliminary data.</text>
</comment>